<evidence type="ECO:0000313" key="1">
    <source>
        <dbReference type="EMBL" id="MBU3852902.1"/>
    </source>
</evidence>
<proteinExistence type="predicted"/>
<dbReference type="SUPFAM" id="SSF103515">
    <property type="entry name" value="Autotransporter"/>
    <property type="match status" value="1"/>
</dbReference>
<feature type="non-terminal residue" evidence="1">
    <location>
        <position position="1"/>
    </location>
</feature>
<accession>A0A9E2L604</accession>
<name>A0A9E2L604_9BACT</name>
<evidence type="ECO:0000313" key="2">
    <source>
        <dbReference type="Proteomes" id="UP000823865"/>
    </source>
</evidence>
<sequence>WLVGAGIAYGYHWMLGRHWSVEAEIGIGYVYTQADKYECPRCGDQLEDNKPHHYVGPTKAAINLIYVF</sequence>
<gene>
    <name evidence="1" type="ORF">H9789_03595</name>
</gene>
<organism evidence="1 2">
    <name type="scientific">Candidatus Paraprevotella stercoravium</name>
    <dbReference type="NCBI Taxonomy" id="2838725"/>
    <lineage>
        <taxon>Bacteria</taxon>
        <taxon>Pseudomonadati</taxon>
        <taxon>Bacteroidota</taxon>
        <taxon>Bacteroidia</taxon>
        <taxon>Bacteroidales</taxon>
        <taxon>Prevotellaceae</taxon>
        <taxon>Paraprevotella</taxon>
    </lineage>
</organism>
<dbReference type="Proteomes" id="UP000823865">
    <property type="component" value="Unassembled WGS sequence"/>
</dbReference>
<dbReference type="EMBL" id="JAHLFU010000067">
    <property type="protein sequence ID" value="MBU3852902.1"/>
    <property type="molecule type" value="Genomic_DNA"/>
</dbReference>
<comment type="caution">
    <text evidence="1">The sequence shown here is derived from an EMBL/GenBank/DDBJ whole genome shotgun (WGS) entry which is preliminary data.</text>
</comment>
<dbReference type="AlphaFoldDB" id="A0A9E2L604"/>
<dbReference type="InterPro" id="IPR021958">
    <property type="entry name" value="DUF3575"/>
</dbReference>
<dbReference type="InterPro" id="IPR036709">
    <property type="entry name" value="Autotransporte_beta_dom_sf"/>
</dbReference>
<protein>
    <submittedName>
        <fullName evidence="1">DUF3575 domain-containing protein</fullName>
    </submittedName>
</protein>
<reference evidence="1" key="1">
    <citation type="journal article" date="2021" name="PeerJ">
        <title>Extensive microbial diversity within the chicken gut microbiome revealed by metagenomics and culture.</title>
        <authorList>
            <person name="Gilroy R."/>
            <person name="Ravi A."/>
            <person name="Getino M."/>
            <person name="Pursley I."/>
            <person name="Horton D.L."/>
            <person name="Alikhan N.F."/>
            <person name="Baker D."/>
            <person name="Gharbi K."/>
            <person name="Hall N."/>
            <person name="Watson M."/>
            <person name="Adriaenssens E.M."/>
            <person name="Foster-Nyarko E."/>
            <person name="Jarju S."/>
            <person name="Secka A."/>
            <person name="Antonio M."/>
            <person name="Oren A."/>
            <person name="Chaudhuri R.R."/>
            <person name="La Ragione R."/>
            <person name="Hildebrand F."/>
            <person name="Pallen M.J."/>
        </authorList>
    </citation>
    <scope>NUCLEOTIDE SEQUENCE</scope>
    <source>
        <strain evidence="1">G3-2149</strain>
    </source>
</reference>
<dbReference type="Pfam" id="PF12099">
    <property type="entry name" value="DUF3575"/>
    <property type="match status" value="1"/>
</dbReference>
<reference evidence="1" key="2">
    <citation type="submission" date="2021-04" db="EMBL/GenBank/DDBJ databases">
        <authorList>
            <person name="Gilroy R."/>
        </authorList>
    </citation>
    <scope>NUCLEOTIDE SEQUENCE</scope>
    <source>
        <strain evidence="1">G3-2149</strain>
    </source>
</reference>